<gene>
    <name evidence="1" type="ORF">AVDCRST_MAG26-1578</name>
</gene>
<reference evidence="1" key="1">
    <citation type="submission" date="2020-02" db="EMBL/GenBank/DDBJ databases">
        <authorList>
            <person name="Meier V. D."/>
        </authorList>
    </citation>
    <scope>NUCLEOTIDE SEQUENCE</scope>
    <source>
        <strain evidence="1">AVDCRST_MAG26</strain>
    </source>
</reference>
<evidence type="ECO:0000313" key="1">
    <source>
        <dbReference type="EMBL" id="CAA9243978.1"/>
    </source>
</evidence>
<feature type="non-terminal residue" evidence="1">
    <location>
        <position position="37"/>
    </location>
</feature>
<name>A0A6J4I9A5_9CHLR</name>
<sequence length="37" mass="4035">MTAWASRVAPAYRIKTSVPATIRMLPATDFQVSGSPR</sequence>
<organism evidence="1">
    <name type="scientific">uncultured Chloroflexia bacterium</name>
    <dbReference type="NCBI Taxonomy" id="1672391"/>
    <lineage>
        <taxon>Bacteria</taxon>
        <taxon>Bacillati</taxon>
        <taxon>Chloroflexota</taxon>
        <taxon>Chloroflexia</taxon>
        <taxon>environmental samples</taxon>
    </lineage>
</organism>
<dbReference type="AlphaFoldDB" id="A0A6J4I9A5"/>
<proteinExistence type="predicted"/>
<accession>A0A6J4I9A5</accession>
<protein>
    <submittedName>
        <fullName evidence="1">Uncharacterized protein</fullName>
    </submittedName>
</protein>
<dbReference type="EMBL" id="CADCTK010000363">
    <property type="protein sequence ID" value="CAA9243978.1"/>
    <property type="molecule type" value="Genomic_DNA"/>
</dbReference>